<name>A0A2S8S617_9RHOB</name>
<dbReference type="Proteomes" id="UP000238338">
    <property type="component" value="Unassembled WGS sequence"/>
</dbReference>
<protein>
    <submittedName>
        <fullName evidence="1">Uncharacterized protein</fullName>
    </submittedName>
</protein>
<evidence type="ECO:0000313" key="2">
    <source>
        <dbReference type="Proteomes" id="UP000238338"/>
    </source>
</evidence>
<organism evidence="1 2">
    <name type="scientific">Albidovulum denitrificans</name>
    <dbReference type="NCBI Taxonomy" id="404881"/>
    <lineage>
        <taxon>Bacteria</taxon>
        <taxon>Pseudomonadati</taxon>
        <taxon>Pseudomonadota</taxon>
        <taxon>Alphaproteobacteria</taxon>
        <taxon>Rhodobacterales</taxon>
        <taxon>Paracoccaceae</taxon>
        <taxon>Albidovulum</taxon>
    </lineage>
</organism>
<dbReference type="OrthoDB" id="7868851at2"/>
<sequence>MPAPRLLTIITALILLQGQMARAEYSLEQLQEIERYVMSKNSAALETLLRSNPELMTGNDPLAKELRSFMENNLRQPFLWFNAPTATLPAEPEVAAPFGGRKSSPDIY</sequence>
<proteinExistence type="predicted"/>
<comment type="caution">
    <text evidence="1">The sequence shown here is derived from an EMBL/GenBank/DDBJ whole genome shotgun (WGS) entry which is preliminary data.</text>
</comment>
<accession>A0A2S8S617</accession>
<dbReference type="RefSeq" id="WP_146111595.1">
    <property type="nucleotide sequence ID" value="NZ_PVEP01000005.1"/>
</dbReference>
<gene>
    <name evidence="1" type="ORF">LX70_02489</name>
</gene>
<keyword evidence="2" id="KW-1185">Reference proteome</keyword>
<evidence type="ECO:0000313" key="1">
    <source>
        <dbReference type="EMBL" id="PQV56224.1"/>
    </source>
</evidence>
<dbReference type="AlphaFoldDB" id="A0A2S8S617"/>
<reference evidence="1 2" key="1">
    <citation type="submission" date="2018-02" db="EMBL/GenBank/DDBJ databases">
        <title>Genomic Encyclopedia of Archaeal and Bacterial Type Strains, Phase II (KMG-II): from individual species to whole genera.</title>
        <authorList>
            <person name="Goeker M."/>
        </authorList>
    </citation>
    <scope>NUCLEOTIDE SEQUENCE [LARGE SCALE GENOMIC DNA]</scope>
    <source>
        <strain evidence="1 2">DSM 18921</strain>
    </source>
</reference>
<dbReference type="EMBL" id="PVEP01000005">
    <property type="protein sequence ID" value="PQV56224.1"/>
    <property type="molecule type" value="Genomic_DNA"/>
</dbReference>